<accession>A0ABD5FB70</accession>
<feature type="transmembrane region" description="Helical" evidence="12">
    <location>
        <begin position="360"/>
        <end position="379"/>
    </location>
</feature>
<feature type="domain" description="PTS EIIB type-1" evidence="13">
    <location>
        <begin position="4"/>
        <end position="86"/>
    </location>
</feature>
<dbReference type="GO" id="GO:0005886">
    <property type="term" value="C:plasma membrane"/>
    <property type="evidence" value="ECO:0007669"/>
    <property type="project" value="UniProtKB-SubCell"/>
</dbReference>
<dbReference type="PROSITE" id="PS51098">
    <property type="entry name" value="PTS_EIIB_TYPE_1"/>
    <property type="match status" value="1"/>
</dbReference>
<evidence type="ECO:0000256" key="6">
    <source>
        <dbReference type="ARBA" id="ARBA00022683"/>
    </source>
</evidence>
<dbReference type="PANTHER" id="PTHR30175">
    <property type="entry name" value="PHOSPHOTRANSFERASE SYSTEM TRANSPORT PROTEIN"/>
    <property type="match status" value="1"/>
</dbReference>
<evidence type="ECO:0000256" key="5">
    <source>
        <dbReference type="ARBA" id="ARBA00022679"/>
    </source>
</evidence>
<gene>
    <name evidence="15" type="ORF">P7D79_14400</name>
</gene>
<dbReference type="GO" id="GO:0016301">
    <property type="term" value="F:kinase activity"/>
    <property type="evidence" value="ECO:0007669"/>
    <property type="project" value="UniProtKB-KW"/>
</dbReference>
<dbReference type="EMBL" id="JARPWY010000043">
    <property type="protein sequence ID" value="MDT2515413.1"/>
    <property type="molecule type" value="Genomic_DNA"/>
</dbReference>
<sequence length="466" mass="50365">MNKEESVKKIIEFVGSQDNIHSVSHCFTRLRFKLLDRTKVHDEELTALPAVMGLYDRGGELQVILGNKVSEYYREAEKMLEGKTQGVVDEQLDDEQPKKKLSVIDTISDIASAIFIPIIGVLGGCGTLQGILALLVFLDVVDVTSGTYLVINAMGKGIFYFLPFFLAYTAANKFGGKPFISMAIAATILYPDILTTVTEGTTMTFAQLPLLLRDYSSTVFPIIVAAWVASLVEKQLRKVIPDILKMIFVPMFTIVIVVPLTLLVLGPVLTYAMDGVTYSINALYKVSPILTGTLVGGLWQLLVFMGISKAFISIFATEFATNGFSYFGAIVFFVAAMGQTGAVFAIAAKTKIKNIKSVTMGAGISGLFGITEPALFGINVPAKKPFVIGSVSAAIGGLITSLFGGKLYSLATGILGIPSLISPEKGIDQGFFATIIGSIVTFALAFVFTYKFGWNETNDEIYKTRL</sequence>
<dbReference type="InterPro" id="IPR036878">
    <property type="entry name" value="Glu_permease_IIB"/>
</dbReference>
<dbReference type="Proteomes" id="UP001264335">
    <property type="component" value="Unassembled WGS sequence"/>
</dbReference>
<feature type="transmembrane region" description="Helical" evidence="12">
    <location>
        <begin position="386"/>
        <end position="411"/>
    </location>
</feature>
<evidence type="ECO:0000313" key="16">
    <source>
        <dbReference type="Proteomes" id="UP001264335"/>
    </source>
</evidence>
<keyword evidence="3" id="KW-1003">Cell membrane</keyword>
<dbReference type="InterPro" id="IPR003352">
    <property type="entry name" value="PTS_EIIC"/>
</dbReference>
<dbReference type="PANTHER" id="PTHR30175:SF1">
    <property type="entry name" value="PTS SYSTEM ARBUTIN-, CELLOBIOSE-, AND SALICIN-SPECIFIC EIIBC COMPONENT-RELATED"/>
    <property type="match status" value="1"/>
</dbReference>
<protein>
    <submittedName>
        <fullName evidence="15">PTS transporter subunit EIIC</fullName>
    </submittedName>
</protein>
<keyword evidence="8" id="KW-0418">Kinase</keyword>
<dbReference type="AlphaFoldDB" id="A0ABD5FB70"/>
<comment type="caution">
    <text evidence="15">The sequence shown here is derived from an EMBL/GenBank/DDBJ whole genome shotgun (WGS) entry which is preliminary data.</text>
</comment>
<organism evidence="15 16">
    <name type="scientific">Enterococcus avium</name>
    <name type="common">Streptococcus avium</name>
    <dbReference type="NCBI Taxonomy" id="33945"/>
    <lineage>
        <taxon>Bacteria</taxon>
        <taxon>Bacillati</taxon>
        <taxon>Bacillota</taxon>
        <taxon>Bacilli</taxon>
        <taxon>Lactobacillales</taxon>
        <taxon>Enterococcaceae</taxon>
        <taxon>Enterococcus</taxon>
    </lineage>
</organism>
<comment type="subcellular location">
    <subcellularLocation>
        <location evidence="1">Cell membrane</location>
        <topology evidence="1">Multi-pass membrane protein</topology>
    </subcellularLocation>
</comment>
<feature type="domain" description="PTS EIIC type-1" evidence="14">
    <location>
        <begin position="109"/>
        <end position="464"/>
    </location>
</feature>
<keyword evidence="7 12" id="KW-0812">Transmembrane</keyword>
<evidence type="ECO:0000256" key="12">
    <source>
        <dbReference type="SAM" id="Phobius"/>
    </source>
</evidence>
<feature type="transmembrane region" description="Helical" evidence="12">
    <location>
        <begin position="244"/>
        <end position="269"/>
    </location>
</feature>
<dbReference type="RefSeq" id="WP_161169151.1">
    <property type="nucleotide sequence ID" value="NZ_JAHLOU010000005.1"/>
</dbReference>
<evidence type="ECO:0000256" key="3">
    <source>
        <dbReference type="ARBA" id="ARBA00022475"/>
    </source>
</evidence>
<feature type="active site" description="Phosphocysteine intermediate; for EIIB activity" evidence="11">
    <location>
        <position position="26"/>
    </location>
</feature>
<dbReference type="InterPro" id="IPR013013">
    <property type="entry name" value="PTS_EIIC_1"/>
</dbReference>
<dbReference type="PROSITE" id="PS01035">
    <property type="entry name" value="PTS_EIIB_TYPE_1_CYS"/>
    <property type="match status" value="1"/>
</dbReference>
<dbReference type="Gene3D" id="3.30.1360.60">
    <property type="entry name" value="Glucose permease domain IIB"/>
    <property type="match status" value="1"/>
</dbReference>
<proteinExistence type="predicted"/>
<evidence type="ECO:0000313" key="15">
    <source>
        <dbReference type="EMBL" id="MDT2515413.1"/>
    </source>
</evidence>
<evidence type="ECO:0000256" key="2">
    <source>
        <dbReference type="ARBA" id="ARBA00022448"/>
    </source>
</evidence>
<evidence type="ECO:0000259" key="13">
    <source>
        <dbReference type="PROSITE" id="PS51098"/>
    </source>
</evidence>
<feature type="transmembrane region" description="Helical" evidence="12">
    <location>
        <begin position="149"/>
        <end position="171"/>
    </location>
</feature>
<evidence type="ECO:0000256" key="1">
    <source>
        <dbReference type="ARBA" id="ARBA00004651"/>
    </source>
</evidence>
<dbReference type="InterPro" id="IPR018113">
    <property type="entry name" value="PTrfase_EIIB_Cys"/>
</dbReference>
<dbReference type="Pfam" id="PF02378">
    <property type="entry name" value="PTS_EIIC"/>
    <property type="match status" value="1"/>
</dbReference>
<keyword evidence="2" id="KW-0813">Transport</keyword>
<dbReference type="InterPro" id="IPR001996">
    <property type="entry name" value="PTS_IIB_1"/>
</dbReference>
<name>A0ABD5FB70_ENTAV</name>
<feature type="transmembrane region" description="Helical" evidence="12">
    <location>
        <begin position="431"/>
        <end position="450"/>
    </location>
</feature>
<evidence type="ECO:0000256" key="8">
    <source>
        <dbReference type="ARBA" id="ARBA00022777"/>
    </source>
</evidence>
<dbReference type="GO" id="GO:0009401">
    <property type="term" value="P:phosphoenolpyruvate-dependent sugar phosphotransferase system"/>
    <property type="evidence" value="ECO:0007669"/>
    <property type="project" value="UniProtKB-KW"/>
</dbReference>
<keyword evidence="4" id="KW-0762">Sugar transport</keyword>
<evidence type="ECO:0000259" key="14">
    <source>
        <dbReference type="PROSITE" id="PS51103"/>
    </source>
</evidence>
<keyword evidence="5" id="KW-0808">Transferase</keyword>
<evidence type="ECO:0000256" key="4">
    <source>
        <dbReference type="ARBA" id="ARBA00022597"/>
    </source>
</evidence>
<dbReference type="InterPro" id="IPR050558">
    <property type="entry name" value="PTS_Sugar-Specific_Components"/>
</dbReference>
<dbReference type="SUPFAM" id="SSF55604">
    <property type="entry name" value="Glucose permease domain IIB"/>
    <property type="match status" value="1"/>
</dbReference>
<dbReference type="PROSITE" id="PS51103">
    <property type="entry name" value="PTS_EIIC_TYPE_1"/>
    <property type="match status" value="1"/>
</dbReference>
<feature type="transmembrane region" description="Helical" evidence="12">
    <location>
        <begin position="324"/>
        <end position="348"/>
    </location>
</feature>
<feature type="transmembrane region" description="Helical" evidence="12">
    <location>
        <begin position="110"/>
        <end position="137"/>
    </location>
</feature>
<keyword evidence="9 12" id="KW-1133">Transmembrane helix</keyword>
<feature type="transmembrane region" description="Helical" evidence="12">
    <location>
        <begin position="215"/>
        <end position="232"/>
    </location>
</feature>
<feature type="transmembrane region" description="Helical" evidence="12">
    <location>
        <begin position="289"/>
        <end position="312"/>
    </location>
</feature>
<reference evidence="15 16" key="1">
    <citation type="submission" date="2023-03" db="EMBL/GenBank/DDBJ databases">
        <authorList>
            <person name="Shen W."/>
            <person name="Cai J."/>
        </authorList>
    </citation>
    <scope>NUCLEOTIDE SEQUENCE [LARGE SCALE GENOMIC DNA]</scope>
    <source>
        <strain evidence="15 16">Y2</strain>
    </source>
</reference>
<dbReference type="CDD" id="cd00212">
    <property type="entry name" value="PTS_IIB_glc"/>
    <property type="match status" value="1"/>
</dbReference>
<keyword evidence="10 12" id="KW-0472">Membrane</keyword>
<evidence type="ECO:0000256" key="7">
    <source>
        <dbReference type="ARBA" id="ARBA00022692"/>
    </source>
</evidence>
<evidence type="ECO:0000256" key="11">
    <source>
        <dbReference type="PROSITE-ProRule" id="PRU00421"/>
    </source>
</evidence>
<dbReference type="Pfam" id="PF00367">
    <property type="entry name" value="PTS_EIIB"/>
    <property type="match status" value="1"/>
</dbReference>
<evidence type="ECO:0000256" key="9">
    <source>
        <dbReference type="ARBA" id="ARBA00022989"/>
    </source>
</evidence>
<keyword evidence="6" id="KW-0598">Phosphotransferase system</keyword>
<evidence type="ECO:0000256" key="10">
    <source>
        <dbReference type="ARBA" id="ARBA00023136"/>
    </source>
</evidence>